<dbReference type="AlphaFoldDB" id="A0AAV4SRY9"/>
<gene>
    <name evidence="2" type="ORF">CDAR_185031</name>
</gene>
<protein>
    <submittedName>
        <fullName evidence="2">Uncharacterized protein</fullName>
    </submittedName>
</protein>
<keyword evidence="3" id="KW-1185">Reference proteome</keyword>
<organism evidence="2 3">
    <name type="scientific">Caerostris darwini</name>
    <dbReference type="NCBI Taxonomy" id="1538125"/>
    <lineage>
        <taxon>Eukaryota</taxon>
        <taxon>Metazoa</taxon>
        <taxon>Ecdysozoa</taxon>
        <taxon>Arthropoda</taxon>
        <taxon>Chelicerata</taxon>
        <taxon>Arachnida</taxon>
        <taxon>Araneae</taxon>
        <taxon>Araneomorphae</taxon>
        <taxon>Entelegynae</taxon>
        <taxon>Araneoidea</taxon>
        <taxon>Araneidae</taxon>
        <taxon>Caerostris</taxon>
    </lineage>
</organism>
<dbReference type="EMBL" id="BPLQ01008196">
    <property type="protein sequence ID" value="GIY35666.1"/>
    <property type="molecule type" value="Genomic_DNA"/>
</dbReference>
<dbReference type="Proteomes" id="UP001054837">
    <property type="component" value="Unassembled WGS sequence"/>
</dbReference>
<feature type="region of interest" description="Disordered" evidence="1">
    <location>
        <begin position="1"/>
        <end position="30"/>
    </location>
</feature>
<evidence type="ECO:0000256" key="1">
    <source>
        <dbReference type="SAM" id="MobiDB-lite"/>
    </source>
</evidence>
<evidence type="ECO:0000313" key="2">
    <source>
        <dbReference type="EMBL" id="GIY35666.1"/>
    </source>
</evidence>
<evidence type="ECO:0000313" key="3">
    <source>
        <dbReference type="Proteomes" id="UP001054837"/>
    </source>
</evidence>
<feature type="compositionally biased region" description="Basic and acidic residues" evidence="1">
    <location>
        <begin position="1"/>
        <end position="11"/>
    </location>
</feature>
<accession>A0AAV4SRY9</accession>
<reference evidence="2 3" key="1">
    <citation type="submission" date="2021-06" db="EMBL/GenBank/DDBJ databases">
        <title>Caerostris darwini draft genome.</title>
        <authorList>
            <person name="Kono N."/>
            <person name="Arakawa K."/>
        </authorList>
    </citation>
    <scope>NUCLEOTIDE SEQUENCE [LARGE SCALE GENOMIC DNA]</scope>
</reference>
<name>A0AAV4SRY9_9ARAC</name>
<comment type="caution">
    <text evidence="2">The sequence shown here is derived from an EMBL/GenBank/DDBJ whole genome shotgun (WGS) entry which is preliminary data.</text>
</comment>
<proteinExistence type="predicted"/>
<sequence length="110" mass="12301">MQKAGSSERRQQQIFPAFPERTGTGAREERLSGFYLPSPSVSRTRLSQSPSLHKRRDLPNCLRVVRSLRSSIRSILRVMTFIDPPRALAATGNEGAVEKGVGRVPRDLQQ</sequence>